<evidence type="ECO:0000313" key="2">
    <source>
        <dbReference type="Proteomes" id="UP000000784"/>
    </source>
</evidence>
<reference evidence="2" key="2">
    <citation type="submission" date="2007-11" db="EMBL/GenBank/DDBJ databases">
        <title>Complete sequence of Delftia acidovorans DSM 14801 / SPH-1.</title>
        <authorList>
            <person name="Copeland A."/>
            <person name="Lucas S."/>
            <person name="Lapidus A."/>
            <person name="Barry K."/>
            <person name="Glavina del Rio T."/>
            <person name="Dalin E."/>
            <person name="Tice H."/>
            <person name="Pitluck S."/>
            <person name="Lowry S."/>
            <person name="Clum A."/>
            <person name="Schmutz J."/>
            <person name="Larimer F."/>
            <person name="Land M."/>
            <person name="Hauser L."/>
            <person name="Kyrpides N."/>
            <person name="Kim E."/>
            <person name="Schleheck D."/>
            <person name="Richardson P."/>
        </authorList>
    </citation>
    <scope>NUCLEOTIDE SEQUENCE [LARGE SCALE GENOMIC DNA]</scope>
    <source>
        <strain evidence="2">DSM 14801 / SPH-1</strain>
    </source>
</reference>
<accession>A9BN03</accession>
<reference evidence="1 2" key="1">
    <citation type="journal article" date="2004" name="Appl. Environ. Microbiol.">
        <title>Mineralization of individual congeners of linear alkylbenzenesulfonate by defined pairs of heterotrophic bacteria.</title>
        <authorList>
            <person name="Schleheck D."/>
            <person name="Knepper T.P."/>
            <person name="Fischer K."/>
            <person name="Cook A.M."/>
        </authorList>
    </citation>
    <scope>NUCLEOTIDE SEQUENCE [LARGE SCALE GENOMIC DNA]</scope>
    <source>
        <strain evidence="2">DSM 14801 / SPH-1</strain>
    </source>
</reference>
<evidence type="ECO:0000313" key="1">
    <source>
        <dbReference type="EMBL" id="ABX37698.1"/>
    </source>
</evidence>
<keyword evidence="2" id="KW-1185">Reference proteome</keyword>
<gene>
    <name evidence="1" type="ordered locus">Daci_5069</name>
</gene>
<dbReference type="eggNOG" id="ENOG50339VY">
    <property type="taxonomic scope" value="Bacteria"/>
</dbReference>
<dbReference type="STRING" id="398578.Daci_5069"/>
<proteinExistence type="predicted"/>
<dbReference type="EMBL" id="CP000884">
    <property type="protein sequence ID" value="ABX37698.1"/>
    <property type="molecule type" value="Genomic_DNA"/>
</dbReference>
<dbReference type="KEGG" id="dac:Daci_5069"/>
<dbReference type="AlphaFoldDB" id="A9BN03"/>
<organism evidence="1 2">
    <name type="scientific">Delftia acidovorans (strain DSM 14801 / SPH-1)</name>
    <dbReference type="NCBI Taxonomy" id="398578"/>
    <lineage>
        <taxon>Bacteria</taxon>
        <taxon>Pseudomonadati</taxon>
        <taxon>Pseudomonadota</taxon>
        <taxon>Betaproteobacteria</taxon>
        <taxon>Burkholderiales</taxon>
        <taxon>Comamonadaceae</taxon>
        <taxon>Delftia</taxon>
    </lineage>
</organism>
<sequence length="144" mass="15784">MRLWRGRMHVQRYQLKRKENPMHPSKSESLAQDEEYLLPENEAALAATLALMTGFGHGCCDTHRPAMAARVAEQLENLACAGGLSHDMRALLGRLQQRWQAVADAGAPSRSHRAVSEAGVSLPGVHAAQPVPHALWHAPLDTLQ</sequence>
<name>A9BN03_DELAS</name>
<protein>
    <submittedName>
        <fullName evidence="1">Uncharacterized protein</fullName>
    </submittedName>
</protein>
<dbReference type="Proteomes" id="UP000000784">
    <property type="component" value="Chromosome"/>
</dbReference>
<dbReference type="HOGENOM" id="CLU_1924015_0_0_4"/>